<protein>
    <submittedName>
        <fullName evidence="1">Uncharacterized protein</fullName>
    </submittedName>
</protein>
<evidence type="ECO:0000313" key="1">
    <source>
        <dbReference type="EMBL" id="WQN35797.1"/>
    </source>
</evidence>
<reference evidence="1 2" key="1">
    <citation type="submission" date="2023-12" db="EMBL/GenBank/DDBJ databases">
        <authorList>
            <person name="Menendez E."/>
            <person name="Kaur S."/>
            <person name="Flores-Felix J.D."/>
            <person name="diCenzo G.C."/>
            <person name="Peix A."/>
            <person name="Velazquez E."/>
        </authorList>
    </citation>
    <scope>NUCLEOTIDE SEQUENCE [LARGE SCALE GENOMIC DNA]</scope>
    <source>
        <strain evidence="1 2">CIP 108029</strain>
    </source>
</reference>
<dbReference type="RefSeq" id="WP_246289069.1">
    <property type="nucleotide sequence ID" value="NZ_BSOQ01000015.1"/>
</dbReference>
<dbReference type="EMBL" id="CP140635">
    <property type="protein sequence ID" value="WQN35797.1"/>
    <property type="molecule type" value="Genomic_DNA"/>
</dbReference>
<organism evidence="1 2">
    <name type="scientific">Rhizobium indigoferae</name>
    <dbReference type="NCBI Taxonomy" id="158891"/>
    <lineage>
        <taxon>Bacteria</taxon>
        <taxon>Pseudomonadati</taxon>
        <taxon>Pseudomonadota</taxon>
        <taxon>Alphaproteobacteria</taxon>
        <taxon>Hyphomicrobiales</taxon>
        <taxon>Rhizobiaceae</taxon>
        <taxon>Rhizobium/Agrobacterium group</taxon>
        <taxon>Rhizobium</taxon>
    </lineage>
</organism>
<evidence type="ECO:0000313" key="2">
    <source>
        <dbReference type="Proteomes" id="UP001322785"/>
    </source>
</evidence>
<dbReference type="Proteomes" id="UP001322785">
    <property type="component" value="Chromosome"/>
</dbReference>
<proteinExistence type="predicted"/>
<gene>
    <name evidence="1" type="ORF">U5G49_000848</name>
</gene>
<name>A0ABZ0Z885_9HYPH</name>
<keyword evidence="2" id="KW-1185">Reference proteome</keyword>
<sequence length="164" mass="17344">MSKLGIALTALNGLFFAGSLGLSPIAPPAFAQFLATSFNISQRNDVSFASVAVARPNEPGKNMAFDIVPGEGAISNSDSGYAWQDICNIDPIRHPGSPIFCARSGIKDGWAEFGSKNYDGAGVRNVRIIMGNTVGAELSIDPSNNDPVLTIKGRIKARGYDIVR</sequence>
<accession>A0ABZ0Z885</accession>